<dbReference type="GO" id="GO:0004553">
    <property type="term" value="F:hydrolase activity, hydrolyzing O-glycosyl compounds"/>
    <property type="evidence" value="ECO:0007669"/>
    <property type="project" value="InterPro"/>
</dbReference>
<gene>
    <name evidence="3" type="ORF">Vbra_17585</name>
</gene>
<accession>A0A0G4GEY6</accession>
<protein>
    <recommendedName>
        <fullName evidence="2">GH16 domain-containing protein</fullName>
    </recommendedName>
</protein>
<evidence type="ECO:0000313" key="4">
    <source>
        <dbReference type="Proteomes" id="UP000041254"/>
    </source>
</evidence>
<dbReference type="Proteomes" id="UP000041254">
    <property type="component" value="Unassembled WGS sequence"/>
</dbReference>
<dbReference type="PROSITE" id="PS51762">
    <property type="entry name" value="GH16_2"/>
    <property type="match status" value="1"/>
</dbReference>
<proteinExistence type="inferred from homology"/>
<dbReference type="SUPFAM" id="SSF49899">
    <property type="entry name" value="Concanavalin A-like lectins/glucanases"/>
    <property type="match status" value="1"/>
</dbReference>
<dbReference type="InterPro" id="IPR000757">
    <property type="entry name" value="Beta-glucanase-like"/>
</dbReference>
<keyword evidence="4" id="KW-1185">Reference proteome</keyword>
<dbReference type="AlphaFoldDB" id="A0A0G4GEY6"/>
<dbReference type="InterPro" id="IPR013320">
    <property type="entry name" value="ConA-like_dom_sf"/>
</dbReference>
<dbReference type="Pfam" id="PF00722">
    <property type="entry name" value="Glyco_hydro_16"/>
    <property type="match status" value="1"/>
</dbReference>
<dbReference type="InterPro" id="IPR050546">
    <property type="entry name" value="Glycosyl_Hydrlase_16"/>
</dbReference>
<organism evidence="3 4">
    <name type="scientific">Vitrella brassicaformis (strain CCMP3155)</name>
    <dbReference type="NCBI Taxonomy" id="1169540"/>
    <lineage>
        <taxon>Eukaryota</taxon>
        <taxon>Sar</taxon>
        <taxon>Alveolata</taxon>
        <taxon>Colpodellida</taxon>
        <taxon>Vitrellaceae</taxon>
        <taxon>Vitrella</taxon>
    </lineage>
</organism>
<dbReference type="GO" id="GO:0005975">
    <property type="term" value="P:carbohydrate metabolic process"/>
    <property type="evidence" value="ECO:0007669"/>
    <property type="project" value="InterPro"/>
</dbReference>
<dbReference type="OrthoDB" id="4781at2759"/>
<feature type="domain" description="GH16" evidence="2">
    <location>
        <begin position="3"/>
        <end position="266"/>
    </location>
</feature>
<dbReference type="Gene3D" id="2.60.120.200">
    <property type="match status" value="1"/>
</dbReference>
<dbReference type="EMBL" id="CDMY01000646">
    <property type="protein sequence ID" value="CEM28033.1"/>
    <property type="molecule type" value="Genomic_DNA"/>
</dbReference>
<name>A0A0G4GEY6_VITBC</name>
<evidence type="ECO:0000256" key="1">
    <source>
        <dbReference type="ARBA" id="ARBA00006865"/>
    </source>
</evidence>
<reference evidence="3 4" key="1">
    <citation type="submission" date="2014-11" db="EMBL/GenBank/DDBJ databases">
        <authorList>
            <person name="Zhu J."/>
            <person name="Qi W."/>
            <person name="Song R."/>
        </authorList>
    </citation>
    <scope>NUCLEOTIDE SEQUENCE [LARGE SCALE GENOMIC DNA]</scope>
</reference>
<sequence>MTDKLDSSCLPEGYQCVLYDDFQSDGVDRDKWDFRLDTSKVCHCDAECVGVAKGACLKISLLDMKDLAARRRLTTTDINTEQPEACDESPVGGNCPFAGGGIVTKQAFKHGYFEMRARMWCEKGWHQAFWLTTSHDLRAPASGPRQEIDIVETRSGHKSMTWNLHRWMPRPHEKIIGKCIHPTPDLSKDFHTWGLLWTDSELVWYFDGQETGRVDLTAVPIAAADWTPQYVWVTAISLETTYKDIDTKKLPGCMEVAYVKIYQKQT</sequence>
<dbReference type="PANTHER" id="PTHR10963:SF55">
    <property type="entry name" value="GLYCOSIDE HYDROLASE FAMILY 16 PROTEIN"/>
    <property type="match status" value="1"/>
</dbReference>
<dbReference type="VEuPathDB" id="CryptoDB:Vbra_17585"/>
<dbReference type="PhylomeDB" id="A0A0G4GEY6"/>
<dbReference type="InParanoid" id="A0A0G4GEY6"/>
<evidence type="ECO:0000259" key="2">
    <source>
        <dbReference type="PROSITE" id="PS51762"/>
    </source>
</evidence>
<dbReference type="PANTHER" id="PTHR10963">
    <property type="entry name" value="GLYCOSYL HYDROLASE-RELATED"/>
    <property type="match status" value="1"/>
</dbReference>
<evidence type="ECO:0000313" key="3">
    <source>
        <dbReference type="EMBL" id="CEM28033.1"/>
    </source>
</evidence>
<comment type="similarity">
    <text evidence="1">Belongs to the glycosyl hydrolase 16 family.</text>
</comment>
<dbReference type="CDD" id="cd08023">
    <property type="entry name" value="GH16_laminarinase_like"/>
    <property type="match status" value="1"/>
</dbReference>